<sequence>MSSKTKNLGLLKKDPILDKNDTFNIQTMLNDNWDKLDGAVGGGFQQAKAYTDEQISLVTATGIPKLVSYPLQVVSTEDNQTTFEIPLDTFEVATDTLIVVINRAFLDASQYTVKGAVRDEAGTLVKRAELVLAKGIAEGSELSLLVMKNVPIGEDGAINGAVLAVDSVPISRIRDLDRIINQQSNWGAL</sequence>
<accession>A0ABS4FQ77</accession>
<reference evidence="1 2" key="1">
    <citation type="submission" date="2021-03" db="EMBL/GenBank/DDBJ databases">
        <title>Genomic Encyclopedia of Type Strains, Phase IV (KMG-IV): sequencing the most valuable type-strain genomes for metagenomic binning, comparative biology and taxonomic classification.</title>
        <authorList>
            <person name="Goeker M."/>
        </authorList>
    </citation>
    <scope>NUCLEOTIDE SEQUENCE [LARGE SCALE GENOMIC DNA]</scope>
    <source>
        <strain evidence="1 2">DSM 14349</strain>
    </source>
</reference>
<keyword evidence="2" id="KW-1185">Reference proteome</keyword>
<evidence type="ECO:0000313" key="2">
    <source>
        <dbReference type="Proteomes" id="UP001519272"/>
    </source>
</evidence>
<comment type="caution">
    <text evidence="1">The sequence shown here is derived from an EMBL/GenBank/DDBJ whole genome shotgun (WGS) entry which is preliminary data.</text>
</comment>
<proteinExistence type="predicted"/>
<gene>
    <name evidence="1" type="ORF">J2Z32_001354</name>
</gene>
<dbReference type="RefSeq" id="WP_210088409.1">
    <property type="nucleotide sequence ID" value="NZ_JAGGKG010000005.1"/>
</dbReference>
<protein>
    <submittedName>
        <fullName evidence="1">Uncharacterized protein</fullName>
    </submittedName>
</protein>
<organism evidence="1 2">
    <name type="scientific">Paenibacillus turicensis</name>
    <dbReference type="NCBI Taxonomy" id="160487"/>
    <lineage>
        <taxon>Bacteria</taxon>
        <taxon>Bacillati</taxon>
        <taxon>Bacillota</taxon>
        <taxon>Bacilli</taxon>
        <taxon>Bacillales</taxon>
        <taxon>Paenibacillaceae</taxon>
        <taxon>Paenibacillus</taxon>
    </lineage>
</organism>
<evidence type="ECO:0000313" key="1">
    <source>
        <dbReference type="EMBL" id="MBP1904730.1"/>
    </source>
</evidence>
<dbReference type="Proteomes" id="UP001519272">
    <property type="component" value="Unassembled WGS sequence"/>
</dbReference>
<name>A0ABS4FQ77_9BACL</name>
<dbReference type="EMBL" id="JAGGKG010000005">
    <property type="protein sequence ID" value="MBP1904730.1"/>
    <property type="molecule type" value="Genomic_DNA"/>
</dbReference>